<sequence>MDDGQTPLSVSPETVTLTSSTDVCLPAAGPTVFALGGTAPYSLRNPLPDAIGLSSDTIARSGEGVTITFKGGCMQAIPIVIIDSIGNTATFKVNYVAGR</sequence>
<dbReference type="AlphaFoldDB" id="A0A9J9UB18"/>
<keyword evidence="2" id="KW-1185">Reference proteome</keyword>
<evidence type="ECO:0000313" key="2">
    <source>
        <dbReference type="Proteomes" id="UP000000450"/>
    </source>
</evidence>
<dbReference type="Proteomes" id="UP000000450">
    <property type="component" value="Chromosome"/>
</dbReference>
<proteinExistence type="predicted"/>
<evidence type="ECO:0000313" key="1">
    <source>
        <dbReference type="EMBL" id="ACM33565.1"/>
    </source>
</evidence>
<protein>
    <submittedName>
        <fullName evidence="1">Uncharacterized protein</fullName>
    </submittedName>
</protein>
<gene>
    <name evidence="1" type="ordered locus">Dtpsy_2110</name>
</gene>
<organism evidence="1 2">
    <name type="scientific">Acidovorax ebreus (strain TPSY)</name>
    <name type="common">Diaphorobacter sp. (strain TPSY)</name>
    <dbReference type="NCBI Taxonomy" id="535289"/>
    <lineage>
        <taxon>Bacteria</taxon>
        <taxon>Pseudomonadati</taxon>
        <taxon>Pseudomonadota</taxon>
        <taxon>Betaproteobacteria</taxon>
        <taxon>Burkholderiales</taxon>
        <taxon>Comamonadaceae</taxon>
        <taxon>Diaphorobacter</taxon>
    </lineage>
</organism>
<reference evidence="1 2" key="1">
    <citation type="journal article" date="2010" name="J. Bacteriol.">
        <title>Completed genome sequence of the anaerobic iron-oxidizing bacterium Acidovorax ebreus strain TPSY.</title>
        <authorList>
            <person name="Byrne-Bailey K.G."/>
            <person name="Weber K.A."/>
            <person name="Chair A.H."/>
            <person name="Bose S."/>
            <person name="Knox T."/>
            <person name="Spanbauer T.L."/>
            <person name="Chertkov O."/>
            <person name="Coates J.D."/>
        </authorList>
    </citation>
    <scope>NUCLEOTIDE SEQUENCE [LARGE SCALE GENOMIC DNA]</scope>
    <source>
        <strain evidence="1 2">TPSY</strain>
    </source>
</reference>
<name>A0A9J9UB18_ACIET</name>
<dbReference type="KEGG" id="dia:Dtpsy_2110"/>
<accession>A0A9J9UB18</accession>
<dbReference type="EMBL" id="CP001392">
    <property type="protein sequence ID" value="ACM33565.1"/>
    <property type="molecule type" value="Genomic_DNA"/>
</dbReference>